<sequence length="463" mass="48538">MAENYDVIVIGAGPGGYVCAIRAAQLGLKTACVEMRETLGGTCLNIGCIPSKALLQSSELFEEANHKFADHGIGVAGLTLDLARMQARRAEVVTANVKGIEFLFRKNKVTWLKGRGRIAGPGQVEVNGETYGAKNIVIATGSESTPLRGVEVDEKRIVTSTGGLELDKVPGHLVVIGGGVIGLELGSVWRRLGAEVTVVEFLDHIVPGTDREVGKTFERILGKQGLKFRLKTKVTAAEKGEDGVTLTLEPAAGGEAETLKADVVLLSIGRRAFADGLGAAEAGVALDERGRVKTDAHYATSVPGIYAIGDVIAGPMLAHKAEEEGVAVAEIIAGQAGHVNYDAIPAVVYTWPEVASVGQTEEQLKEKGVAYKVGKFPFTANGRARAMGDTDGFVKILADAKTDRVLGAHIIGPDAGTLIAELVMAIEFGASSEDVARTCHAHPSLNEAVKEAALAVEGRALHI</sequence>
<evidence type="ECO:0000256" key="10">
    <source>
        <dbReference type="PIRSR" id="PIRSR000350-2"/>
    </source>
</evidence>
<evidence type="ECO:0000313" key="17">
    <source>
        <dbReference type="Proteomes" id="UP001139516"/>
    </source>
</evidence>
<accession>A0A9X2BXS8</accession>
<dbReference type="Gene3D" id="3.30.390.30">
    <property type="match status" value="1"/>
</dbReference>
<feature type="disulfide bond" description="Redox-active" evidence="12">
    <location>
        <begin position="43"/>
        <end position="48"/>
    </location>
</feature>
<evidence type="ECO:0000256" key="1">
    <source>
        <dbReference type="ARBA" id="ARBA00007532"/>
    </source>
</evidence>
<feature type="binding site" evidence="11">
    <location>
        <begin position="177"/>
        <end position="184"/>
    </location>
    <ligand>
        <name>NAD(+)</name>
        <dbReference type="ChEBI" id="CHEBI:57540"/>
    </ligand>
</feature>
<dbReference type="Proteomes" id="UP001139516">
    <property type="component" value="Unassembled WGS sequence"/>
</dbReference>
<dbReference type="InterPro" id="IPR036188">
    <property type="entry name" value="FAD/NAD-bd_sf"/>
</dbReference>
<dbReference type="RefSeq" id="WP_248667403.1">
    <property type="nucleotide sequence ID" value="NZ_JALPRX010000054.1"/>
</dbReference>
<evidence type="ECO:0000259" key="14">
    <source>
        <dbReference type="Pfam" id="PF02852"/>
    </source>
</evidence>
<feature type="active site" description="Proton acceptor" evidence="10">
    <location>
        <position position="442"/>
    </location>
</feature>
<dbReference type="GO" id="GO:1990234">
    <property type="term" value="C:transferase complex"/>
    <property type="evidence" value="ECO:0007669"/>
    <property type="project" value="UniProtKB-ARBA"/>
</dbReference>
<evidence type="ECO:0000256" key="8">
    <source>
        <dbReference type="ARBA" id="ARBA00023284"/>
    </source>
</evidence>
<keyword evidence="8 13" id="KW-0676">Redox-active center</keyword>
<dbReference type="NCBIfam" id="TIGR01350">
    <property type="entry name" value="lipoamide_DH"/>
    <property type="match status" value="1"/>
</dbReference>
<feature type="domain" description="Pyridine nucleotide-disulphide oxidoreductase dimerisation" evidence="14">
    <location>
        <begin position="344"/>
        <end position="453"/>
    </location>
</feature>
<dbReference type="PRINTS" id="PR00368">
    <property type="entry name" value="FADPNR"/>
</dbReference>
<dbReference type="InterPro" id="IPR006258">
    <property type="entry name" value="Lipoamide_DH"/>
</dbReference>
<keyword evidence="7" id="KW-1015">Disulfide bond</keyword>
<evidence type="ECO:0000256" key="3">
    <source>
        <dbReference type="ARBA" id="ARBA00022630"/>
    </source>
</evidence>
<comment type="miscellaneous">
    <text evidence="13">The active site is a redox-active disulfide bond.</text>
</comment>
<comment type="caution">
    <text evidence="16">The sequence shown here is derived from an EMBL/GenBank/DDBJ whole genome shotgun (WGS) entry which is preliminary data.</text>
</comment>
<dbReference type="PANTHER" id="PTHR22912">
    <property type="entry name" value="DISULFIDE OXIDOREDUCTASE"/>
    <property type="match status" value="1"/>
</dbReference>
<evidence type="ECO:0000313" key="16">
    <source>
        <dbReference type="EMBL" id="MCK8785280.1"/>
    </source>
</evidence>
<feature type="binding site" evidence="11">
    <location>
        <begin position="140"/>
        <end position="142"/>
    </location>
    <ligand>
        <name>FAD</name>
        <dbReference type="ChEBI" id="CHEBI:57692"/>
    </ligand>
</feature>
<comment type="catalytic activity">
    <reaction evidence="9 13">
        <text>N(6)-[(R)-dihydrolipoyl]-L-lysyl-[protein] + NAD(+) = N(6)-[(R)-lipoyl]-L-lysyl-[protein] + NADH + H(+)</text>
        <dbReference type="Rhea" id="RHEA:15045"/>
        <dbReference type="Rhea" id="RHEA-COMP:10474"/>
        <dbReference type="Rhea" id="RHEA-COMP:10475"/>
        <dbReference type="ChEBI" id="CHEBI:15378"/>
        <dbReference type="ChEBI" id="CHEBI:57540"/>
        <dbReference type="ChEBI" id="CHEBI:57945"/>
        <dbReference type="ChEBI" id="CHEBI:83099"/>
        <dbReference type="ChEBI" id="CHEBI:83100"/>
        <dbReference type="EC" id="1.8.1.4"/>
    </reaction>
</comment>
<evidence type="ECO:0000259" key="15">
    <source>
        <dbReference type="Pfam" id="PF07992"/>
    </source>
</evidence>
<comment type="cofactor">
    <cofactor evidence="11 13">
        <name>FAD</name>
        <dbReference type="ChEBI" id="CHEBI:57692"/>
    </cofactor>
    <text evidence="11 13">Binds 1 FAD per subunit.</text>
</comment>
<reference evidence="16" key="1">
    <citation type="submission" date="2022-04" db="EMBL/GenBank/DDBJ databases">
        <title>Roseomonas acroporae sp. nov., isolated from coral Acropora digitifera.</title>
        <authorList>
            <person name="Sun H."/>
        </authorList>
    </citation>
    <scope>NUCLEOTIDE SEQUENCE</scope>
    <source>
        <strain evidence="16">NAR14</strain>
    </source>
</reference>
<dbReference type="EC" id="1.8.1.4" evidence="2 13"/>
<feature type="binding site" evidence="11">
    <location>
        <position position="200"/>
    </location>
    <ligand>
        <name>NAD(+)</name>
        <dbReference type="ChEBI" id="CHEBI:57540"/>
    </ligand>
</feature>
<dbReference type="InterPro" id="IPR004099">
    <property type="entry name" value="Pyr_nucl-diS_OxRdtase_dimer"/>
</dbReference>
<keyword evidence="3 13" id="KW-0285">Flavoprotein</keyword>
<comment type="similarity">
    <text evidence="1 13">Belongs to the class-I pyridine nucleotide-disulfide oxidoreductase family.</text>
</comment>
<evidence type="ECO:0000256" key="12">
    <source>
        <dbReference type="PIRSR" id="PIRSR000350-4"/>
    </source>
</evidence>
<dbReference type="FunFam" id="3.30.390.30:FF:000001">
    <property type="entry name" value="Dihydrolipoyl dehydrogenase"/>
    <property type="match status" value="1"/>
</dbReference>
<keyword evidence="11" id="KW-0547">Nucleotide-binding</keyword>
<dbReference type="InterPro" id="IPR012999">
    <property type="entry name" value="Pyr_OxRdtase_I_AS"/>
</dbReference>
<dbReference type="GO" id="GO:0004148">
    <property type="term" value="F:dihydrolipoyl dehydrogenase (NADH) activity"/>
    <property type="evidence" value="ECO:0007669"/>
    <property type="project" value="UniProtKB-EC"/>
</dbReference>
<keyword evidence="17" id="KW-1185">Reference proteome</keyword>
<feature type="binding site" evidence="11">
    <location>
        <position position="269"/>
    </location>
    <ligand>
        <name>NAD(+)</name>
        <dbReference type="ChEBI" id="CHEBI:57540"/>
    </ligand>
</feature>
<evidence type="ECO:0000256" key="4">
    <source>
        <dbReference type="ARBA" id="ARBA00022827"/>
    </source>
</evidence>
<gene>
    <name evidence="16" type="primary">lpdA</name>
    <name evidence="16" type="ORF">M0638_12885</name>
</gene>
<feature type="binding site" evidence="11">
    <location>
        <position position="116"/>
    </location>
    <ligand>
        <name>FAD</name>
        <dbReference type="ChEBI" id="CHEBI:57692"/>
    </ligand>
</feature>
<dbReference type="PANTHER" id="PTHR22912:SF151">
    <property type="entry name" value="DIHYDROLIPOYL DEHYDROGENASE, MITOCHONDRIAL"/>
    <property type="match status" value="1"/>
</dbReference>
<dbReference type="GO" id="GO:0050660">
    <property type="term" value="F:flavin adenine dinucleotide binding"/>
    <property type="evidence" value="ECO:0007669"/>
    <property type="project" value="InterPro"/>
</dbReference>
<evidence type="ECO:0000256" key="6">
    <source>
        <dbReference type="ARBA" id="ARBA00023027"/>
    </source>
</evidence>
<feature type="binding site" evidence="11">
    <location>
        <begin position="316"/>
        <end position="319"/>
    </location>
    <ligand>
        <name>FAD</name>
        <dbReference type="ChEBI" id="CHEBI:57692"/>
    </ligand>
</feature>
<protein>
    <recommendedName>
        <fullName evidence="2 13">Dihydrolipoyl dehydrogenase</fullName>
        <ecNumber evidence="2 13">1.8.1.4</ecNumber>
    </recommendedName>
</protein>
<feature type="binding site" evidence="11">
    <location>
        <position position="310"/>
    </location>
    <ligand>
        <name>FAD</name>
        <dbReference type="ChEBI" id="CHEBI:57692"/>
    </ligand>
</feature>
<evidence type="ECO:0000256" key="7">
    <source>
        <dbReference type="ARBA" id="ARBA00023157"/>
    </source>
</evidence>
<dbReference type="InterPro" id="IPR023753">
    <property type="entry name" value="FAD/NAD-binding_dom"/>
</dbReference>
<dbReference type="InterPro" id="IPR050151">
    <property type="entry name" value="Class-I_Pyr_Nuc-Dis_Oxidored"/>
</dbReference>
<dbReference type="AlphaFoldDB" id="A0A9X2BXS8"/>
<dbReference type="GO" id="GO:0005737">
    <property type="term" value="C:cytoplasm"/>
    <property type="evidence" value="ECO:0007669"/>
    <property type="project" value="UniProtKB-ARBA"/>
</dbReference>
<feature type="domain" description="FAD/NAD(P)-binding" evidence="15">
    <location>
        <begin position="5"/>
        <end position="325"/>
    </location>
</feature>
<keyword evidence="5 13" id="KW-0560">Oxidoreductase</keyword>
<keyword evidence="6 11" id="KW-0520">NAD</keyword>
<dbReference type="InterPro" id="IPR001100">
    <property type="entry name" value="Pyr_nuc-diS_OxRdtase"/>
</dbReference>
<dbReference type="FunFam" id="3.50.50.60:FF:000025">
    <property type="entry name" value="Dihydrolipoyl dehydrogenase"/>
    <property type="match status" value="1"/>
</dbReference>
<dbReference type="PRINTS" id="PR00411">
    <property type="entry name" value="PNDRDTASEI"/>
</dbReference>
<dbReference type="Pfam" id="PF02852">
    <property type="entry name" value="Pyr_redox_dim"/>
    <property type="match status" value="1"/>
</dbReference>
<evidence type="ECO:0000256" key="5">
    <source>
        <dbReference type="ARBA" id="ARBA00023002"/>
    </source>
</evidence>
<keyword evidence="4 11" id="KW-0274">FAD</keyword>
<dbReference type="SUPFAM" id="SSF51905">
    <property type="entry name" value="FAD/NAD(P)-binding domain"/>
    <property type="match status" value="1"/>
</dbReference>
<evidence type="ECO:0000256" key="11">
    <source>
        <dbReference type="PIRSR" id="PIRSR000350-3"/>
    </source>
</evidence>
<dbReference type="EMBL" id="JALPRX010000054">
    <property type="protein sequence ID" value="MCK8785280.1"/>
    <property type="molecule type" value="Genomic_DNA"/>
</dbReference>
<dbReference type="PIRSF" id="PIRSF000350">
    <property type="entry name" value="Mercury_reductase_MerA"/>
    <property type="match status" value="1"/>
</dbReference>
<evidence type="ECO:0000256" key="13">
    <source>
        <dbReference type="RuleBase" id="RU003692"/>
    </source>
</evidence>
<dbReference type="GO" id="GO:0045333">
    <property type="term" value="P:cellular respiration"/>
    <property type="evidence" value="ECO:0007669"/>
    <property type="project" value="UniProtKB-ARBA"/>
</dbReference>
<evidence type="ECO:0000256" key="2">
    <source>
        <dbReference type="ARBA" id="ARBA00012608"/>
    </source>
</evidence>
<dbReference type="PROSITE" id="PS00076">
    <property type="entry name" value="PYRIDINE_REDOX_1"/>
    <property type="match status" value="1"/>
</dbReference>
<dbReference type="GO" id="GO:0006103">
    <property type="term" value="P:2-oxoglutarate metabolic process"/>
    <property type="evidence" value="ECO:0007669"/>
    <property type="project" value="TreeGrafter"/>
</dbReference>
<dbReference type="InterPro" id="IPR016156">
    <property type="entry name" value="FAD/NAD-linked_Rdtase_dimer_sf"/>
</dbReference>
<feature type="binding site" evidence="11">
    <location>
        <position position="52"/>
    </location>
    <ligand>
        <name>FAD</name>
        <dbReference type="ChEBI" id="CHEBI:57692"/>
    </ligand>
</feature>
<dbReference type="Pfam" id="PF07992">
    <property type="entry name" value="Pyr_redox_2"/>
    <property type="match status" value="1"/>
</dbReference>
<proteinExistence type="inferred from homology"/>
<organism evidence="16 17">
    <name type="scientific">Roseomonas acroporae</name>
    <dbReference type="NCBI Taxonomy" id="2937791"/>
    <lineage>
        <taxon>Bacteria</taxon>
        <taxon>Pseudomonadati</taxon>
        <taxon>Pseudomonadota</taxon>
        <taxon>Alphaproteobacteria</taxon>
        <taxon>Acetobacterales</taxon>
        <taxon>Roseomonadaceae</taxon>
        <taxon>Roseomonas</taxon>
    </lineage>
</organism>
<dbReference type="Gene3D" id="3.50.50.60">
    <property type="entry name" value="FAD/NAD(P)-binding domain"/>
    <property type="match status" value="2"/>
</dbReference>
<name>A0A9X2BXS8_9PROT</name>
<dbReference type="SUPFAM" id="SSF55424">
    <property type="entry name" value="FAD/NAD-linked reductases, dimerisation (C-terminal) domain"/>
    <property type="match status" value="1"/>
</dbReference>
<evidence type="ECO:0000256" key="9">
    <source>
        <dbReference type="ARBA" id="ARBA00049187"/>
    </source>
</evidence>